<dbReference type="EMBL" id="JN882286">
    <property type="protein sequence ID" value="AFC22020.1"/>
    <property type="molecule type" value="Genomic_DNA"/>
</dbReference>
<sequence length="89" mass="10369">MLKGLMLMMLCLMMIGCTSTTPPMPQQEPELQVPAKYKVKPEEPVQMPLKPSKLKSLEVVKDNNDAWARLRQRYNDLLEWTESVKHTRK</sequence>
<dbReference type="KEGG" id="vg:13994340"/>
<evidence type="ECO:0000313" key="1">
    <source>
        <dbReference type="EMBL" id="AFC22020.1"/>
    </source>
</evidence>
<dbReference type="Proteomes" id="UP000000456">
    <property type="component" value="Segment"/>
</dbReference>
<keyword evidence="2" id="KW-1185">Reference proteome</keyword>
<dbReference type="GeneID" id="13994340"/>
<accession>K4F9S5</accession>
<protein>
    <submittedName>
        <fullName evidence="1">Uncharacterized protein</fullName>
    </submittedName>
</protein>
<organism evidence="1 2">
    <name type="scientific">Cronobacter phage vB_CsaP_GAP52</name>
    <dbReference type="NCBI Taxonomy" id="1141137"/>
    <lineage>
        <taxon>Viruses</taxon>
        <taxon>Duplodnaviria</taxon>
        <taxon>Heunggongvirae</taxon>
        <taxon>Uroviricota</taxon>
        <taxon>Caudoviricetes</taxon>
        <taxon>Grimontviridae</taxon>
        <taxon>Crifsvirus</taxon>
        <taxon>Crifsvirus GAP52</taxon>
    </lineage>
</organism>
<reference evidence="1 2" key="1">
    <citation type="submission" date="2011-10" db="EMBL/GenBank/DDBJ databases">
        <authorList>
            <person name="Burke D."/>
        </authorList>
    </citation>
    <scope>NUCLEOTIDE SEQUENCE [LARGE SCALE GENOMIC DNA]</scope>
    <source>
        <strain evidence="1">VB_CsaP_GAP-52</strain>
    </source>
</reference>
<proteinExistence type="predicted"/>
<evidence type="ECO:0000313" key="2">
    <source>
        <dbReference type="Proteomes" id="UP000000456"/>
    </source>
</evidence>
<gene>
    <name evidence="1" type="ORF">GAP52_027</name>
</gene>
<dbReference type="RefSeq" id="YP_006987675.1">
    <property type="nucleotide sequence ID" value="NC_019402.1"/>
</dbReference>
<name>K4F9S5_9CAUD</name>
<dbReference type="PROSITE" id="PS51257">
    <property type="entry name" value="PROKAR_LIPOPROTEIN"/>
    <property type="match status" value="1"/>
</dbReference>